<keyword evidence="2" id="KW-0812">Transmembrane</keyword>
<comment type="caution">
    <text evidence="3">The sequence shown here is derived from an EMBL/GenBank/DDBJ whole genome shotgun (WGS) entry which is preliminary data.</text>
</comment>
<keyword evidence="2" id="KW-0472">Membrane</keyword>
<evidence type="ECO:0000313" key="6">
    <source>
        <dbReference type="Proteomes" id="UP000321514"/>
    </source>
</evidence>
<dbReference type="Proteomes" id="UP000321514">
    <property type="component" value="Unassembled WGS sequence"/>
</dbReference>
<evidence type="ECO:0000313" key="4">
    <source>
        <dbReference type="EMBL" id="SEU37608.1"/>
    </source>
</evidence>
<keyword evidence="5" id="KW-1185">Reference proteome</keyword>
<evidence type="ECO:0000313" key="3">
    <source>
        <dbReference type="EMBL" id="GEN10787.1"/>
    </source>
</evidence>
<protein>
    <submittedName>
        <fullName evidence="3">DUF962 family protein</fullName>
    </submittedName>
</protein>
<organism evidence="3 6">
    <name type="scientific">Myxococcus fulvus</name>
    <dbReference type="NCBI Taxonomy" id="33"/>
    <lineage>
        <taxon>Bacteria</taxon>
        <taxon>Pseudomonadati</taxon>
        <taxon>Myxococcota</taxon>
        <taxon>Myxococcia</taxon>
        <taxon>Myxococcales</taxon>
        <taxon>Cystobacterineae</taxon>
        <taxon>Myxococcaceae</taxon>
        <taxon>Myxococcus</taxon>
    </lineage>
</organism>
<evidence type="ECO:0000256" key="2">
    <source>
        <dbReference type="SAM" id="Phobius"/>
    </source>
</evidence>
<proteinExistence type="predicted"/>
<reference evidence="4 5" key="1">
    <citation type="submission" date="2016-10" db="EMBL/GenBank/DDBJ databases">
        <authorList>
            <person name="Varghese N."/>
            <person name="Submissions S."/>
        </authorList>
    </citation>
    <scope>NUCLEOTIDE SEQUENCE [LARGE SCALE GENOMIC DNA]</scope>
    <source>
        <strain evidence="4 5">DSM 16525</strain>
    </source>
</reference>
<evidence type="ECO:0000313" key="5">
    <source>
        <dbReference type="Proteomes" id="UP000183760"/>
    </source>
</evidence>
<dbReference type="InterPro" id="IPR009305">
    <property type="entry name" value="Mpo1-like"/>
</dbReference>
<keyword evidence="2" id="KW-1133">Transmembrane helix</keyword>
<name>A0A511T9P3_MYXFU</name>
<evidence type="ECO:0000256" key="1">
    <source>
        <dbReference type="SAM" id="MobiDB-lite"/>
    </source>
</evidence>
<sequence length="136" mass="14873">MSKPTLQTYAEFWPFYLREHSLPVTRRFHFVGTSLGVATGIAAIVMGRGALIPAALVSAYGFAWFSHFFIEKNKPASFKYPLWSFISDFRMAGLMAVGQLDAHMERAFANGEQGTGANSMAPASRPAPQAAAQQAR</sequence>
<dbReference type="OrthoDB" id="7356072at2"/>
<dbReference type="AlphaFoldDB" id="A0A511T9P3"/>
<dbReference type="Pfam" id="PF06127">
    <property type="entry name" value="Mpo1-like"/>
    <property type="match status" value="1"/>
</dbReference>
<dbReference type="RefSeq" id="WP_074958200.1">
    <property type="nucleotide sequence ID" value="NZ_BJXR01000040.1"/>
</dbReference>
<dbReference type="EMBL" id="BJXR01000040">
    <property type="protein sequence ID" value="GEN10787.1"/>
    <property type="molecule type" value="Genomic_DNA"/>
</dbReference>
<feature type="transmembrane region" description="Helical" evidence="2">
    <location>
        <begin position="51"/>
        <end position="70"/>
    </location>
</feature>
<dbReference type="PANTHER" id="PTHR34205:SF2">
    <property type="entry name" value="DUF962 DOMAIN-CONTAINING PROTEIN"/>
    <property type="match status" value="1"/>
</dbReference>
<dbReference type="PANTHER" id="PTHR34205">
    <property type="entry name" value="TRANSMEMBRANE PROTEIN"/>
    <property type="match status" value="1"/>
</dbReference>
<feature type="region of interest" description="Disordered" evidence="1">
    <location>
        <begin position="113"/>
        <end position="136"/>
    </location>
</feature>
<gene>
    <name evidence="3" type="ORF">MFU01_58240</name>
    <name evidence="4" type="ORF">SAMN05443572_112162</name>
</gene>
<feature type="compositionally biased region" description="Low complexity" evidence="1">
    <location>
        <begin position="121"/>
        <end position="136"/>
    </location>
</feature>
<reference evidence="3 6" key="2">
    <citation type="submission" date="2019-07" db="EMBL/GenBank/DDBJ databases">
        <title>Whole genome shotgun sequence of Myxococcus fulvus NBRC 100333.</title>
        <authorList>
            <person name="Hosoyama A."/>
            <person name="Uohara A."/>
            <person name="Ohji S."/>
            <person name="Ichikawa N."/>
        </authorList>
    </citation>
    <scope>NUCLEOTIDE SEQUENCE [LARGE SCALE GENOMIC DNA]</scope>
    <source>
        <strain evidence="3 6">NBRC 100333</strain>
    </source>
</reference>
<feature type="transmembrane region" description="Helical" evidence="2">
    <location>
        <begin position="28"/>
        <end position="45"/>
    </location>
</feature>
<dbReference type="EMBL" id="FOIB01000012">
    <property type="protein sequence ID" value="SEU37608.1"/>
    <property type="molecule type" value="Genomic_DNA"/>
</dbReference>
<dbReference type="STRING" id="1334629.MFUL124B02_40790"/>
<accession>A0A511T9P3</accession>
<dbReference type="Proteomes" id="UP000183760">
    <property type="component" value="Unassembled WGS sequence"/>
</dbReference>